<dbReference type="AlphaFoldDB" id="A0A2D1ABH3"/>
<dbReference type="SUPFAM" id="SSF100910">
    <property type="entry name" value="Chemosensory protein Csp2"/>
    <property type="match status" value="1"/>
</dbReference>
<dbReference type="PANTHER" id="PTHR11257:SF12">
    <property type="entry name" value="EJACULATORY BULB-SPECIFIC PROTEIN 3-RELATED"/>
    <property type="match status" value="1"/>
</dbReference>
<dbReference type="SMR" id="A0A2D1ABH3"/>
<organism evidence="2">
    <name type="scientific">Oedaleus asiaticus</name>
    <dbReference type="NCBI Taxonomy" id="244712"/>
    <lineage>
        <taxon>Eukaryota</taxon>
        <taxon>Metazoa</taxon>
        <taxon>Ecdysozoa</taxon>
        <taxon>Arthropoda</taxon>
        <taxon>Hexapoda</taxon>
        <taxon>Insecta</taxon>
        <taxon>Pterygota</taxon>
        <taxon>Neoptera</taxon>
        <taxon>Polyneoptera</taxon>
        <taxon>Orthoptera</taxon>
        <taxon>Caelifera</taxon>
        <taxon>Acrididea</taxon>
        <taxon>Acridomorpha</taxon>
        <taxon>Acridoidea</taxon>
        <taxon>Acrididae</taxon>
        <taxon>Oedipodinae</taxon>
        <taxon>Oedaleus</taxon>
    </lineage>
</organism>
<keyword evidence="1" id="KW-0732">Signal</keyword>
<evidence type="ECO:0000256" key="1">
    <source>
        <dbReference type="SAM" id="SignalP"/>
    </source>
</evidence>
<dbReference type="PANTHER" id="PTHR11257">
    <property type="entry name" value="CHEMOSENSORY PROTEIN-RELATED"/>
    <property type="match status" value="1"/>
</dbReference>
<proteinExistence type="evidence at transcript level"/>
<dbReference type="Gene3D" id="1.10.2080.10">
    <property type="entry name" value="Insect odorant-binding protein A10/Ejaculatory bulb-specific protein 3"/>
    <property type="match status" value="1"/>
</dbReference>
<gene>
    <name evidence="2" type="primary">CSP4</name>
</gene>
<reference evidence="2" key="1">
    <citation type="submission" date="2016-09" db="EMBL/GenBank/DDBJ databases">
        <title>Identification and expression profiling of chemosensory protein genes in grasshopper, Oedaleus asiaticus.</title>
        <authorList>
            <person name="Zhou Y."/>
            <person name="Pang B."/>
        </authorList>
    </citation>
    <scope>NUCLEOTIDE SEQUENCE</scope>
    <source>
        <tissue evidence="2">Antennae</tissue>
    </source>
</reference>
<dbReference type="Pfam" id="PF03392">
    <property type="entry name" value="OS-D"/>
    <property type="match status" value="1"/>
</dbReference>
<accession>A0A2D1ABH3</accession>
<feature type="signal peptide" evidence="1">
    <location>
        <begin position="1"/>
        <end position="19"/>
    </location>
</feature>
<dbReference type="InterPro" id="IPR005055">
    <property type="entry name" value="A10/PebIII"/>
</dbReference>
<feature type="chain" id="PRO_5013561432" evidence="1">
    <location>
        <begin position="20"/>
        <end position="128"/>
    </location>
</feature>
<name>A0A2D1ABH3_9ORTH</name>
<dbReference type="EMBL" id="KX905060">
    <property type="protein sequence ID" value="ATI99843.1"/>
    <property type="molecule type" value="mRNA"/>
</dbReference>
<protein>
    <submittedName>
        <fullName evidence="2">Chemosensory protein 4</fullName>
    </submittedName>
</protein>
<sequence length="128" mass="14505">MKAALVLLSALAVVAVVAAEEKYTTKYDNVNLDEILANDRLFDKYAQCLLEEGDSNCTADGKELKRVIPDALSNECAKCNDKQKEGTKKVLKHLVNNKPDVWQQLKAKYDPDGTYTKKYEDREKELHQ</sequence>
<evidence type="ECO:0000313" key="2">
    <source>
        <dbReference type="EMBL" id="ATI99843.1"/>
    </source>
</evidence>
<dbReference type="InterPro" id="IPR036682">
    <property type="entry name" value="OS_D_A10/PebIII_sf"/>
</dbReference>